<evidence type="ECO:0000256" key="1">
    <source>
        <dbReference type="SAM" id="MobiDB-lite"/>
    </source>
</evidence>
<name>S7ZLW5_PENO1</name>
<accession>S7ZLW5</accession>
<feature type="compositionally biased region" description="Basic and acidic residues" evidence="1">
    <location>
        <begin position="37"/>
        <end position="47"/>
    </location>
</feature>
<protein>
    <submittedName>
        <fullName evidence="2">Uncharacterized protein</fullName>
    </submittedName>
</protein>
<feature type="region of interest" description="Disordered" evidence="1">
    <location>
        <begin position="1"/>
        <end position="47"/>
    </location>
</feature>
<gene>
    <name evidence="2" type="ORF">PDE_04636</name>
</gene>
<evidence type="ECO:0000313" key="2">
    <source>
        <dbReference type="EMBL" id="EPS29686.1"/>
    </source>
</evidence>
<proteinExistence type="predicted"/>
<evidence type="ECO:0000313" key="3">
    <source>
        <dbReference type="Proteomes" id="UP000019376"/>
    </source>
</evidence>
<reference evidence="2 3" key="1">
    <citation type="journal article" date="2013" name="PLoS ONE">
        <title>Genomic and secretomic analyses reveal unique features of the lignocellulolytic enzyme system of Penicillium decumbens.</title>
        <authorList>
            <person name="Liu G."/>
            <person name="Zhang L."/>
            <person name="Wei X."/>
            <person name="Zou G."/>
            <person name="Qin Y."/>
            <person name="Ma L."/>
            <person name="Li J."/>
            <person name="Zheng H."/>
            <person name="Wang S."/>
            <person name="Wang C."/>
            <person name="Xun L."/>
            <person name="Zhao G.-P."/>
            <person name="Zhou Z."/>
            <person name="Qu Y."/>
        </authorList>
    </citation>
    <scope>NUCLEOTIDE SEQUENCE [LARGE SCALE GENOMIC DNA]</scope>
    <source>
        <strain evidence="3">114-2 / CGMCC 5302</strain>
    </source>
</reference>
<organism evidence="2 3">
    <name type="scientific">Penicillium oxalicum (strain 114-2 / CGMCC 5302)</name>
    <name type="common">Penicillium decumbens</name>
    <dbReference type="NCBI Taxonomy" id="933388"/>
    <lineage>
        <taxon>Eukaryota</taxon>
        <taxon>Fungi</taxon>
        <taxon>Dikarya</taxon>
        <taxon>Ascomycota</taxon>
        <taxon>Pezizomycotina</taxon>
        <taxon>Eurotiomycetes</taxon>
        <taxon>Eurotiomycetidae</taxon>
        <taxon>Eurotiales</taxon>
        <taxon>Aspergillaceae</taxon>
        <taxon>Penicillium</taxon>
    </lineage>
</organism>
<dbReference type="Proteomes" id="UP000019376">
    <property type="component" value="Unassembled WGS sequence"/>
</dbReference>
<keyword evidence="3" id="KW-1185">Reference proteome</keyword>
<dbReference type="AlphaFoldDB" id="S7ZLW5"/>
<dbReference type="HOGENOM" id="CLU_2758612_0_0_1"/>
<sequence>MTTTQITPLRSVPSAGHDKGITRRPRRAQMSRLFSSPDHEREKQREKQKIKVQIKDEYQFQFPAVDGRRI</sequence>
<dbReference type="EMBL" id="KB644412">
    <property type="protein sequence ID" value="EPS29686.1"/>
    <property type="molecule type" value="Genomic_DNA"/>
</dbReference>